<evidence type="ECO:0000256" key="3">
    <source>
        <dbReference type="ARBA" id="ARBA00023163"/>
    </source>
</evidence>
<dbReference type="Proteomes" id="UP000269883">
    <property type="component" value="Chromosome"/>
</dbReference>
<dbReference type="Gene3D" id="1.20.120.530">
    <property type="entry name" value="GntR ligand-binding domain-like"/>
    <property type="match status" value="1"/>
</dbReference>
<evidence type="ECO:0000259" key="4">
    <source>
        <dbReference type="PROSITE" id="PS50949"/>
    </source>
</evidence>
<dbReference type="SUPFAM" id="SSF48008">
    <property type="entry name" value="GntR ligand-binding domain-like"/>
    <property type="match status" value="1"/>
</dbReference>
<dbReference type="SUPFAM" id="SSF46785">
    <property type="entry name" value="Winged helix' DNA-binding domain"/>
    <property type="match status" value="1"/>
</dbReference>
<dbReference type="SMART" id="SM00895">
    <property type="entry name" value="FCD"/>
    <property type="match status" value="1"/>
</dbReference>
<dbReference type="PRINTS" id="PR00035">
    <property type="entry name" value="HTHGNTR"/>
</dbReference>
<dbReference type="PROSITE" id="PS50949">
    <property type="entry name" value="HTH_GNTR"/>
    <property type="match status" value="1"/>
</dbReference>
<dbReference type="AlphaFoldDB" id="A0A2Z6B3N9"/>
<evidence type="ECO:0000313" key="6">
    <source>
        <dbReference type="Proteomes" id="UP000269883"/>
    </source>
</evidence>
<keyword evidence="3" id="KW-0804">Transcription</keyword>
<dbReference type="EMBL" id="AP017378">
    <property type="protein sequence ID" value="BBD10046.1"/>
    <property type="molecule type" value="Genomic_DNA"/>
</dbReference>
<dbReference type="PANTHER" id="PTHR43537">
    <property type="entry name" value="TRANSCRIPTIONAL REGULATOR, GNTR FAMILY"/>
    <property type="match status" value="1"/>
</dbReference>
<evidence type="ECO:0000256" key="1">
    <source>
        <dbReference type="ARBA" id="ARBA00023015"/>
    </source>
</evidence>
<feature type="domain" description="HTH gntR-type" evidence="4">
    <location>
        <begin position="13"/>
        <end position="83"/>
    </location>
</feature>
<dbReference type="Pfam" id="PF07729">
    <property type="entry name" value="FCD"/>
    <property type="match status" value="1"/>
</dbReference>
<gene>
    <name evidence="5" type="ORF">DFE_3320</name>
</gene>
<dbReference type="InterPro" id="IPR000524">
    <property type="entry name" value="Tscrpt_reg_HTH_GntR"/>
</dbReference>
<dbReference type="RefSeq" id="WP_126381092.1">
    <property type="nucleotide sequence ID" value="NZ_AP017378.1"/>
</dbReference>
<name>A0A2Z6B3N9_9BACT</name>
<proteinExistence type="predicted"/>
<reference evidence="5 6" key="1">
    <citation type="journal article" date="2018" name="Sci. Adv.">
        <title>Multi-heme cytochromes provide a pathway for survival in energy-limited environments.</title>
        <authorList>
            <person name="Deng X."/>
            <person name="Dohmae N."/>
            <person name="Nealson K.H."/>
            <person name="Hashimoto K."/>
            <person name="Okamoto A."/>
        </authorList>
    </citation>
    <scope>NUCLEOTIDE SEQUENCE [LARGE SCALE GENOMIC DNA]</scope>
    <source>
        <strain evidence="5 6">IS5</strain>
    </source>
</reference>
<dbReference type="InterPro" id="IPR036390">
    <property type="entry name" value="WH_DNA-bd_sf"/>
</dbReference>
<dbReference type="Gene3D" id="1.10.10.10">
    <property type="entry name" value="Winged helix-like DNA-binding domain superfamily/Winged helix DNA-binding domain"/>
    <property type="match status" value="1"/>
</dbReference>
<dbReference type="CDD" id="cd07377">
    <property type="entry name" value="WHTH_GntR"/>
    <property type="match status" value="1"/>
</dbReference>
<keyword evidence="6" id="KW-1185">Reference proteome</keyword>
<keyword evidence="2" id="KW-0238">DNA-binding</keyword>
<evidence type="ECO:0000313" key="5">
    <source>
        <dbReference type="EMBL" id="BBD10046.1"/>
    </source>
</evidence>
<dbReference type="GO" id="GO:0003677">
    <property type="term" value="F:DNA binding"/>
    <property type="evidence" value="ECO:0007669"/>
    <property type="project" value="UniProtKB-KW"/>
</dbReference>
<dbReference type="Pfam" id="PF00392">
    <property type="entry name" value="GntR"/>
    <property type="match status" value="1"/>
</dbReference>
<organism evidence="5 6">
    <name type="scientific">Desulfovibrio ferrophilus</name>
    <dbReference type="NCBI Taxonomy" id="241368"/>
    <lineage>
        <taxon>Bacteria</taxon>
        <taxon>Pseudomonadati</taxon>
        <taxon>Thermodesulfobacteriota</taxon>
        <taxon>Desulfovibrionia</taxon>
        <taxon>Desulfovibrionales</taxon>
        <taxon>Desulfovibrionaceae</taxon>
        <taxon>Desulfovibrio</taxon>
    </lineage>
</organism>
<protein>
    <submittedName>
        <fullName evidence="5">Regulatory protein GntR HTH</fullName>
    </submittedName>
</protein>
<keyword evidence="1" id="KW-0805">Transcription regulation</keyword>
<dbReference type="InterPro" id="IPR011711">
    <property type="entry name" value="GntR_C"/>
</dbReference>
<dbReference type="OrthoDB" id="5450856at2"/>
<dbReference type="GO" id="GO:0003700">
    <property type="term" value="F:DNA-binding transcription factor activity"/>
    <property type="evidence" value="ECO:0007669"/>
    <property type="project" value="InterPro"/>
</dbReference>
<dbReference type="PANTHER" id="PTHR43537:SF49">
    <property type="entry name" value="TRANSCRIPTIONAL REGULATORY PROTEIN"/>
    <property type="match status" value="1"/>
</dbReference>
<evidence type="ECO:0000256" key="2">
    <source>
        <dbReference type="ARBA" id="ARBA00023125"/>
    </source>
</evidence>
<dbReference type="KEGG" id="dfl:DFE_3320"/>
<dbReference type="InterPro" id="IPR036388">
    <property type="entry name" value="WH-like_DNA-bd_sf"/>
</dbReference>
<sequence length="261" mass="28778">MIDTQTFTPAQTGRASEDVALQLEAAILSGKVLPGESLPSERELQTLFKTGRGVIREALRVLRQKGMVEVRKGAKGGTYVKHIDMSNVSESLALFLRQNKIDPQHVIAFRESMDRTLAALAIINASEDEKQALLDGTRALGELALSPDLDQHLLGEMDRELNIQFAKMSGNPVFEWVMGALQLGFSSQDYALYAHKKFREQTARNWQNTAQAIVDGDLLKCTALIGRHYLLLRECVETAHQQPSDVTELLGNTGQDTSASA</sequence>
<accession>A0A2Z6B3N9</accession>
<dbReference type="InterPro" id="IPR008920">
    <property type="entry name" value="TF_FadR/GntR_C"/>
</dbReference>
<dbReference type="SMART" id="SM00345">
    <property type="entry name" value="HTH_GNTR"/>
    <property type="match status" value="1"/>
</dbReference>